<dbReference type="GeneTree" id="ENSGT00940000161440"/>
<keyword evidence="3" id="KW-1185">Reference proteome</keyword>
<reference evidence="2" key="3">
    <citation type="submission" date="2025-09" db="UniProtKB">
        <authorList>
            <consortium name="Ensembl"/>
        </authorList>
    </citation>
    <scope>IDENTIFICATION</scope>
</reference>
<evidence type="ECO:0008006" key="4">
    <source>
        <dbReference type="Google" id="ProtNLM"/>
    </source>
</evidence>
<dbReference type="AlphaFoldDB" id="A0AAY4CZE0"/>
<evidence type="ECO:0000313" key="2">
    <source>
        <dbReference type="Ensembl" id="ENSDCDP00010038488.1"/>
    </source>
</evidence>
<reference evidence="2 3" key="1">
    <citation type="submission" date="2020-06" db="EMBL/GenBank/DDBJ databases">
        <authorList>
            <consortium name="Wellcome Sanger Institute Data Sharing"/>
        </authorList>
    </citation>
    <scope>NUCLEOTIDE SEQUENCE [LARGE SCALE GENOMIC DNA]</scope>
</reference>
<dbReference type="Gene3D" id="3.40.50.300">
    <property type="entry name" value="P-loop containing nucleotide triphosphate hydrolases"/>
    <property type="match status" value="1"/>
</dbReference>
<sequence length="176" mass="20302">MCEGRSPVIIDNTNIHAWEMKPYVETALETGYNVCFYEPETSWKCDPIELERRNTHGVPRDKIAKMLECFEAPMTVDIVLNSCKPPHKSPDRPPRQQDPSQLALLYQRCPSSGCPRTRDTFPARASRPERRGGKSTRVFSRGTRQRGAVFGSPRDKRGYLFSFRRERVAERRTPQC</sequence>
<protein>
    <recommendedName>
        <fullName evidence="4">NEDD4-binding protein 2-like 1</fullName>
    </recommendedName>
</protein>
<dbReference type="Proteomes" id="UP000694580">
    <property type="component" value="Chromosome 19"/>
</dbReference>
<dbReference type="GO" id="GO:0005634">
    <property type="term" value="C:nucleus"/>
    <property type="evidence" value="ECO:0007669"/>
    <property type="project" value="TreeGrafter"/>
</dbReference>
<reference evidence="2" key="2">
    <citation type="submission" date="2025-08" db="UniProtKB">
        <authorList>
            <consortium name="Ensembl"/>
        </authorList>
    </citation>
    <scope>IDENTIFICATION</scope>
</reference>
<gene>
    <name evidence="2" type="primary">SRSF3</name>
</gene>
<dbReference type="InterPro" id="IPR026302">
    <property type="entry name" value="NEDD4-bd_p2"/>
</dbReference>
<proteinExistence type="predicted"/>
<name>A0AAY4CZE0_9TELE</name>
<dbReference type="GO" id="GO:0000122">
    <property type="term" value="P:negative regulation of transcription by RNA polymerase II"/>
    <property type="evidence" value="ECO:0007669"/>
    <property type="project" value="TreeGrafter"/>
</dbReference>
<feature type="compositionally biased region" description="Basic and acidic residues" evidence="1">
    <location>
        <begin position="116"/>
        <end position="132"/>
    </location>
</feature>
<dbReference type="Ensembl" id="ENSDCDT00010048122.1">
    <property type="protein sequence ID" value="ENSDCDP00010038488.1"/>
    <property type="gene ID" value="ENSDCDG00010024877.1"/>
</dbReference>
<feature type="region of interest" description="Disordered" evidence="1">
    <location>
        <begin position="111"/>
        <end position="155"/>
    </location>
</feature>
<evidence type="ECO:0000313" key="3">
    <source>
        <dbReference type="Proteomes" id="UP000694580"/>
    </source>
</evidence>
<dbReference type="PANTHER" id="PTHR13308">
    <property type="entry name" value="NEDD4-BINDING PROTEIN 2-LIKE 1"/>
    <property type="match status" value="1"/>
</dbReference>
<dbReference type="InterPro" id="IPR027417">
    <property type="entry name" value="P-loop_NTPase"/>
</dbReference>
<dbReference type="PANTHER" id="PTHR13308:SF23">
    <property type="entry name" value="NEDD4-BINDING PROTEIN 2-LIKE 2"/>
    <property type="match status" value="1"/>
</dbReference>
<accession>A0AAY4CZE0</accession>
<organism evidence="2 3">
    <name type="scientific">Denticeps clupeoides</name>
    <name type="common">denticle herring</name>
    <dbReference type="NCBI Taxonomy" id="299321"/>
    <lineage>
        <taxon>Eukaryota</taxon>
        <taxon>Metazoa</taxon>
        <taxon>Chordata</taxon>
        <taxon>Craniata</taxon>
        <taxon>Vertebrata</taxon>
        <taxon>Euteleostomi</taxon>
        <taxon>Actinopterygii</taxon>
        <taxon>Neopterygii</taxon>
        <taxon>Teleostei</taxon>
        <taxon>Clupei</taxon>
        <taxon>Clupeiformes</taxon>
        <taxon>Denticipitoidei</taxon>
        <taxon>Denticipitidae</taxon>
        <taxon>Denticeps</taxon>
    </lineage>
</organism>
<dbReference type="GO" id="GO:0003714">
    <property type="term" value="F:transcription corepressor activity"/>
    <property type="evidence" value="ECO:0007669"/>
    <property type="project" value="TreeGrafter"/>
</dbReference>
<evidence type="ECO:0000256" key="1">
    <source>
        <dbReference type="SAM" id="MobiDB-lite"/>
    </source>
</evidence>